<sequence>MAAATQSSKESQSVFKAEDVGLLLVYSEPGEKLSLEEFQDWYDNEHVPLRTKRFTTFRSAARYKVAETFNPLNKVSDPTVINTSWGAFYAISSNALFEDPAYTSLRTERSPREAGIFARLGALDRRSYKLVYDSHQDGRIHNPPKSAEESLKPETKEEVERFSNHIVAHSVSVQDEEEYGKWFDEEHALMLSKCPGWTRTRRYILIDASVVGLKAAKDGKDVNEIPKILGLHEYANQDYIDSKEYKAAIDTPWRTKVLGPNGEKVLQRERKVQNLYRAWDPEVALREYEVKMKGKDKI</sequence>
<protein>
    <submittedName>
        <fullName evidence="1">Uncharacterized protein</fullName>
    </submittedName>
</protein>
<keyword evidence="2" id="KW-1185">Reference proteome</keyword>
<evidence type="ECO:0000313" key="2">
    <source>
        <dbReference type="Proteomes" id="UP000245626"/>
    </source>
</evidence>
<gene>
    <name evidence="1" type="ORF">IE53DRAFT_373890</name>
</gene>
<accession>A0ACD0P1C2</accession>
<dbReference type="Proteomes" id="UP000245626">
    <property type="component" value="Unassembled WGS sequence"/>
</dbReference>
<proteinExistence type="predicted"/>
<evidence type="ECO:0000313" key="1">
    <source>
        <dbReference type="EMBL" id="PWN51816.1"/>
    </source>
</evidence>
<dbReference type="EMBL" id="KZ819815">
    <property type="protein sequence ID" value="PWN51816.1"/>
    <property type="molecule type" value="Genomic_DNA"/>
</dbReference>
<reference evidence="1 2" key="1">
    <citation type="journal article" date="2018" name="Mol. Biol. Evol.">
        <title>Broad Genomic Sampling Reveals a Smut Pathogenic Ancestry of the Fungal Clade Ustilaginomycotina.</title>
        <authorList>
            <person name="Kijpornyongpan T."/>
            <person name="Mondo S.J."/>
            <person name="Barry K."/>
            <person name="Sandor L."/>
            <person name="Lee J."/>
            <person name="Lipzen A."/>
            <person name="Pangilinan J."/>
            <person name="LaButti K."/>
            <person name="Hainaut M."/>
            <person name="Henrissat B."/>
            <person name="Grigoriev I.V."/>
            <person name="Spatafora J.W."/>
            <person name="Aime M.C."/>
        </authorList>
    </citation>
    <scope>NUCLEOTIDE SEQUENCE [LARGE SCALE GENOMIC DNA]</scope>
    <source>
        <strain evidence="1 2">SA 807</strain>
    </source>
</reference>
<organism evidence="1 2">
    <name type="scientific">Violaceomyces palustris</name>
    <dbReference type="NCBI Taxonomy" id="1673888"/>
    <lineage>
        <taxon>Eukaryota</taxon>
        <taxon>Fungi</taxon>
        <taxon>Dikarya</taxon>
        <taxon>Basidiomycota</taxon>
        <taxon>Ustilaginomycotina</taxon>
        <taxon>Ustilaginomycetes</taxon>
        <taxon>Violaceomycetales</taxon>
        <taxon>Violaceomycetaceae</taxon>
        <taxon>Violaceomyces</taxon>
    </lineage>
</organism>
<name>A0ACD0P1C2_9BASI</name>